<dbReference type="InterPro" id="IPR032710">
    <property type="entry name" value="NTF2-like_dom_sf"/>
</dbReference>
<evidence type="ECO:0000313" key="2">
    <source>
        <dbReference type="EMBL" id="VAW51986.1"/>
    </source>
</evidence>
<name>A0A3B0X5H5_9ZZZZ</name>
<dbReference type="SUPFAM" id="SSF54427">
    <property type="entry name" value="NTF2-like"/>
    <property type="match status" value="1"/>
</dbReference>
<dbReference type="EMBL" id="UOFE01000023">
    <property type="protein sequence ID" value="VAW51986.1"/>
    <property type="molecule type" value="Genomic_DNA"/>
</dbReference>
<protein>
    <submittedName>
        <fullName evidence="2">UPF0225 protein YchJ</fullName>
    </submittedName>
</protein>
<dbReference type="Pfam" id="PF17775">
    <property type="entry name" value="YchJ_M-like"/>
    <property type="match status" value="1"/>
</dbReference>
<dbReference type="InterPro" id="IPR048469">
    <property type="entry name" value="YchJ-like_M"/>
</dbReference>
<dbReference type="Gene3D" id="3.10.450.50">
    <property type="match status" value="1"/>
</dbReference>
<sequence length="95" mass="11286">MRSRYTAFVQLDEEYLRYSWHPDNQPKIIHLNTETKWLGLKIMNTLAGKIDDKTGEVEFVARSKINGKASRLHENSQFTRFENRWVYTSGKYSDK</sequence>
<feature type="domain" description="YchJ-like middle NTF2-like" evidence="1">
    <location>
        <begin position="1"/>
        <end position="90"/>
    </location>
</feature>
<evidence type="ECO:0000259" key="1">
    <source>
        <dbReference type="Pfam" id="PF17775"/>
    </source>
</evidence>
<gene>
    <name evidence="2" type="ORF">MNBD_GAMMA05-2035</name>
</gene>
<organism evidence="2">
    <name type="scientific">hydrothermal vent metagenome</name>
    <dbReference type="NCBI Taxonomy" id="652676"/>
    <lineage>
        <taxon>unclassified sequences</taxon>
        <taxon>metagenomes</taxon>
        <taxon>ecological metagenomes</taxon>
    </lineage>
</organism>
<reference evidence="2" key="1">
    <citation type="submission" date="2018-06" db="EMBL/GenBank/DDBJ databases">
        <authorList>
            <person name="Zhirakovskaya E."/>
        </authorList>
    </citation>
    <scope>NUCLEOTIDE SEQUENCE</scope>
</reference>
<dbReference type="AlphaFoldDB" id="A0A3B0X5H5"/>
<accession>A0A3B0X5H5</accession>
<proteinExistence type="predicted"/>